<keyword evidence="2" id="KW-1185">Reference proteome</keyword>
<protein>
    <submittedName>
        <fullName evidence="1">Uncharacterized protein</fullName>
    </submittedName>
</protein>
<evidence type="ECO:0000313" key="2">
    <source>
        <dbReference type="Proteomes" id="UP000248917"/>
    </source>
</evidence>
<dbReference type="EMBL" id="QKTX01000005">
    <property type="protein sequence ID" value="PZV83867.1"/>
    <property type="molecule type" value="Genomic_DNA"/>
</dbReference>
<proteinExistence type="predicted"/>
<evidence type="ECO:0000313" key="1">
    <source>
        <dbReference type="EMBL" id="PZV83867.1"/>
    </source>
</evidence>
<gene>
    <name evidence="1" type="ORF">CLV31_10592</name>
</gene>
<dbReference type="Proteomes" id="UP000248917">
    <property type="component" value="Unassembled WGS sequence"/>
</dbReference>
<accession>A0A326RT37</accession>
<dbReference type="AlphaFoldDB" id="A0A326RT37"/>
<organism evidence="1 2">
    <name type="scientific">Algoriphagus aquaeductus</name>
    <dbReference type="NCBI Taxonomy" id="475299"/>
    <lineage>
        <taxon>Bacteria</taxon>
        <taxon>Pseudomonadati</taxon>
        <taxon>Bacteroidota</taxon>
        <taxon>Cytophagia</taxon>
        <taxon>Cytophagales</taxon>
        <taxon>Cyclobacteriaceae</taxon>
        <taxon>Algoriphagus</taxon>
    </lineage>
</organism>
<name>A0A326RT37_9BACT</name>
<sequence>MGRMLRLCSAQATDGFLISAFLRNFLSQLSHRYESRYADMVFILKSSTCEDLENRLLGKKITLKR</sequence>
<comment type="caution">
    <text evidence="1">The sequence shown here is derived from an EMBL/GenBank/DDBJ whole genome shotgun (WGS) entry which is preliminary data.</text>
</comment>
<reference evidence="1 2" key="1">
    <citation type="submission" date="2018-06" db="EMBL/GenBank/DDBJ databases">
        <title>Genomic Encyclopedia of Archaeal and Bacterial Type Strains, Phase II (KMG-II): from individual species to whole genera.</title>
        <authorList>
            <person name="Goeker M."/>
        </authorList>
    </citation>
    <scope>NUCLEOTIDE SEQUENCE [LARGE SCALE GENOMIC DNA]</scope>
    <source>
        <strain evidence="1 2">T4</strain>
    </source>
</reference>